<feature type="compositionally biased region" description="Basic residues" evidence="8">
    <location>
        <begin position="1"/>
        <end position="11"/>
    </location>
</feature>
<organism evidence="9 10">
    <name type="scientific">Nesterenkonia aerolata</name>
    <dbReference type="NCBI Taxonomy" id="3074079"/>
    <lineage>
        <taxon>Bacteria</taxon>
        <taxon>Bacillati</taxon>
        <taxon>Actinomycetota</taxon>
        <taxon>Actinomycetes</taxon>
        <taxon>Micrococcales</taxon>
        <taxon>Micrococcaceae</taxon>
        <taxon>Nesterenkonia</taxon>
    </lineage>
</organism>
<feature type="transmembrane region" description="Helical" evidence="7">
    <location>
        <begin position="81"/>
        <end position="99"/>
    </location>
</feature>
<dbReference type="HAMAP" id="MF_00631">
    <property type="entry name" value="CrgA"/>
    <property type="match status" value="1"/>
</dbReference>
<evidence type="ECO:0000256" key="1">
    <source>
        <dbReference type="ARBA" id="ARBA00022475"/>
    </source>
</evidence>
<dbReference type="EMBL" id="JAVKGR010000016">
    <property type="protein sequence ID" value="MDR8020087.1"/>
    <property type="molecule type" value="Genomic_DNA"/>
</dbReference>
<dbReference type="Pfam" id="PF06781">
    <property type="entry name" value="CrgA"/>
    <property type="match status" value="1"/>
</dbReference>
<name>A0ABU2DUA1_9MICC</name>
<dbReference type="RefSeq" id="WP_310549069.1">
    <property type="nucleotide sequence ID" value="NZ_JAVKGR010000016.1"/>
</dbReference>
<accession>A0ABU2DUA1</accession>
<evidence type="ECO:0000256" key="3">
    <source>
        <dbReference type="ARBA" id="ARBA00022692"/>
    </source>
</evidence>
<sequence>MPESKKRKNRRGAQSSPQGEAERTASSTFRAEPEVEQLEFEDEGLPTWYRVTMIGLLILGLLWMVVWYITDGLLPWGAAGNWNIVIGFGISMTGFLMMMRWQ</sequence>
<evidence type="ECO:0000256" key="8">
    <source>
        <dbReference type="SAM" id="MobiDB-lite"/>
    </source>
</evidence>
<evidence type="ECO:0000256" key="2">
    <source>
        <dbReference type="ARBA" id="ARBA00022618"/>
    </source>
</evidence>
<dbReference type="Proteomes" id="UP001251870">
    <property type="component" value="Unassembled WGS sequence"/>
</dbReference>
<evidence type="ECO:0000256" key="6">
    <source>
        <dbReference type="ARBA" id="ARBA00023306"/>
    </source>
</evidence>
<evidence type="ECO:0000256" key="5">
    <source>
        <dbReference type="ARBA" id="ARBA00023136"/>
    </source>
</evidence>
<keyword evidence="5 7" id="KW-0472">Membrane</keyword>
<keyword evidence="6 7" id="KW-0131">Cell cycle</keyword>
<dbReference type="GO" id="GO:0051301">
    <property type="term" value="P:cell division"/>
    <property type="evidence" value="ECO:0007669"/>
    <property type="project" value="UniProtKB-KW"/>
</dbReference>
<keyword evidence="4 7" id="KW-1133">Transmembrane helix</keyword>
<keyword evidence="10" id="KW-1185">Reference proteome</keyword>
<reference evidence="9 10" key="1">
    <citation type="submission" date="2023-09" db="EMBL/GenBank/DDBJ databases">
        <title>Description of three actinobacteria isolated from air of manufacturing shop in a pharmaceutical factory.</title>
        <authorList>
            <person name="Zhang D.-F."/>
        </authorList>
    </citation>
    <scope>NUCLEOTIDE SEQUENCE [LARGE SCALE GENOMIC DNA]</scope>
    <source>
        <strain evidence="9 10">LY-0111</strain>
    </source>
</reference>
<feature type="region of interest" description="Disordered" evidence="8">
    <location>
        <begin position="1"/>
        <end position="35"/>
    </location>
</feature>
<keyword evidence="1 7" id="KW-1003">Cell membrane</keyword>
<evidence type="ECO:0000256" key="4">
    <source>
        <dbReference type="ARBA" id="ARBA00022989"/>
    </source>
</evidence>
<comment type="caution">
    <text evidence="9">The sequence shown here is derived from an EMBL/GenBank/DDBJ whole genome shotgun (WGS) entry which is preliminary data.</text>
</comment>
<comment type="similarity">
    <text evidence="7">Belongs to the CrgA family.</text>
</comment>
<feature type="compositionally biased region" description="Polar residues" evidence="8">
    <location>
        <begin position="12"/>
        <end position="29"/>
    </location>
</feature>
<comment type="function">
    <text evidence="7">Involved in cell division.</text>
</comment>
<dbReference type="InterPro" id="IPR009619">
    <property type="entry name" value="CrgA"/>
</dbReference>
<keyword evidence="3 7" id="KW-0812">Transmembrane</keyword>
<evidence type="ECO:0000256" key="7">
    <source>
        <dbReference type="HAMAP-Rule" id="MF_00631"/>
    </source>
</evidence>
<feature type="transmembrane region" description="Helical" evidence="7">
    <location>
        <begin position="48"/>
        <end position="69"/>
    </location>
</feature>
<proteinExistence type="inferred from homology"/>
<evidence type="ECO:0000313" key="9">
    <source>
        <dbReference type="EMBL" id="MDR8020087.1"/>
    </source>
</evidence>
<protein>
    <recommendedName>
        <fullName evidence="7">Cell division protein CrgA</fullName>
    </recommendedName>
</protein>
<keyword evidence="2 7" id="KW-0132">Cell division</keyword>
<evidence type="ECO:0000313" key="10">
    <source>
        <dbReference type="Proteomes" id="UP001251870"/>
    </source>
</evidence>
<gene>
    <name evidence="7" type="primary">crgA</name>
    <name evidence="9" type="ORF">RIL96_10975</name>
</gene>
<comment type="subcellular location">
    <subcellularLocation>
        <location evidence="7">Cell membrane</location>
        <topology evidence="7">Multi-pass membrane protein</topology>
    </subcellularLocation>
</comment>